<reference evidence="1 2" key="1">
    <citation type="journal article" date="2016" name="Mol. Biol. Evol.">
        <title>Comparative Genomics of Early-Diverging Mushroom-Forming Fungi Provides Insights into the Origins of Lignocellulose Decay Capabilities.</title>
        <authorList>
            <person name="Nagy L.G."/>
            <person name="Riley R."/>
            <person name="Tritt A."/>
            <person name="Adam C."/>
            <person name="Daum C."/>
            <person name="Floudas D."/>
            <person name="Sun H."/>
            <person name="Yadav J.S."/>
            <person name="Pangilinan J."/>
            <person name="Larsson K.H."/>
            <person name="Matsuura K."/>
            <person name="Barry K."/>
            <person name="Labutti K."/>
            <person name="Kuo R."/>
            <person name="Ohm R.A."/>
            <person name="Bhattacharya S.S."/>
            <person name="Shirouzu T."/>
            <person name="Yoshinaga Y."/>
            <person name="Martin F.M."/>
            <person name="Grigoriev I.V."/>
            <person name="Hibbett D.S."/>
        </authorList>
    </citation>
    <scope>NUCLEOTIDE SEQUENCE [LARGE SCALE GENOMIC DNA]</scope>
    <source>
        <strain evidence="1 2">93-53</strain>
    </source>
</reference>
<dbReference type="Proteomes" id="UP000076871">
    <property type="component" value="Unassembled WGS sequence"/>
</dbReference>
<dbReference type="EMBL" id="KV427631">
    <property type="protein sequence ID" value="KZT05297.1"/>
    <property type="molecule type" value="Genomic_DNA"/>
</dbReference>
<evidence type="ECO:0000313" key="2">
    <source>
        <dbReference type="Proteomes" id="UP000076871"/>
    </source>
</evidence>
<dbReference type="AlphaFoldDB" id="A0A165DNV6"/>
<name>A0A165DNV6_9APHY</name>
<evidence type="ECO:0000313" key="1">
    <source>
        <dbReference type="EMBL" id="KZT05297.1"/>
    </source>
</evidence>
<keyword evidence="2" id="KW-1185">Reference proteome</keyword>
<organism evidence="1 2">
    <name type="scientific">Laetiporus sulphureus 93-53</name>
    <dbReference type="NCBI Taxonomy" id="1314785"/>
    <lineage>
        <taxon>Eukaryota</taxon>
        <taxon>Fungi</taxon>
        <taxon>Dikarya</taxon>
        <taxon>Basidiomycota</taxon>
        <taxon>Agaricomycotina</taxon>
        <taxon>Agaricomycetes</taxon>
        <taxon>Polyporales</taxon>
        <taxon>Laetiporus</taxon>
    </lineage>
</organism>
<accession>A0A165DNV6</accession>
<dbReference type="RefSeq" id="XP_040763037.1">
    <property type="nucleotide sequence ID" value="XM_040901688.1"/>
</dbReference>
<proteinExistence type="predicted"/>
<sequence>MTRREAICMTSTTRSLCAIFPFHPCLHFDTSLSHRYWQQCPRHPLQGWHHDGCRQPRILRRALSLQKIQCLYSVGSSTVVGKSGGMSDFQYIQHRLDELMVEKFT</sequence>
<dbReference type="GeneID" id="63818720"/>
<protein>
    <submittedName>
        <fullName evidence="1">Uncharacterized protein</fullName>
    </submittedName>
</protein>
<gene>
    <name evidence="1" type="ORF">LAESUDRAFT_238385</name>
</gene>
<dbReference type="InParanoid" id="A0A165DNV6"/>